<dbReference type="STRING" id="155417.A0A4Q4SWN5"/>
<dbReference type="AlphaFoldDB" id="A0A4Q4SWN5"/>
<evidence type="ECO:0000256" key="1">
    <source>
        <dbReference type="PROSITE-ProRule" id="PRU00409"/>
    </source>
</evidence>
<sequence>MAPGKSEASQDDVAERPPLVEFDQTLYDLFALDGGNPDEVAMMLSLVPPISPVSSSLPESLKYTFQSPARPNLDKDLFARICLANAAQNHAVSMGPMRLILFDVDPPEYDVLNGLVESPPGPRTDAARVFDAIVPSQRPKLSFVSDATTWQPEPGVKISPYPPQDFLDKHSTILSQESHYNLLSKRGLALSGLPTPKTEVIDGILEPADVLNDAKVEAETQRILQEVRSKPFPFVIKFPLSAAGQGVFVVRDAAGLAAAERNGRFAAEIPKMIRALRPDNAHLSPVSLCIQDVVEGDTRNLSIFVTKAGRAVFLSCCEQFLDENGIWRASILDYTRQAEFELQYRPTLDKIAAYVHGHGFYGPMGGDIMTDAQGNQHIVDLNTRVTGDVFMGPLRGHFYERRGMRYSYIISPVVTLGNRDRFEKVFWPELMEGRMIIIGWVRGRGGLFGKHEYSVGSVMIGAKDKTELFELVDRVNAVGYTTAPK</sequence>
<dbReference type="Gene3D" id="3.30.470.20">
    <property type="entry name" value="ATP-grasp fold, B domain"/>
    <property type="match status" value="1"/>
</dbReference>
<keyword evidence="1" id="KW-0067">ATP-binding</keyword>
<dbReference type="GO" id="GO:0005524">
    <property type="term" value="F:ATP binding"/>
    <property type="evidence" value="ECO:0007669"/>
    <property type="project" value="UniProtKB-UniRule"/>
</dbReference>
<feature type="domain" description="ATP-grasp" evidence="2">
    <location>
        <begin position="185"/>
        <end position="415"/>
    </location>
</feature>
<dbReference type="GO" id="GO:0046872">
    <property type="term" value="F:metal ion binding"/>
    <property type="evidence" value="ECO:0007669"/>
    <property type="project" value="InterPro"/>
</dbReference>
<evidence type="ECO:0000313" key="4">
    <source>
        <dbReference type="Proteomes" id="UP000293360"/>
    </source>
</evidence>
<evidence type="ECO:0000313" key="3">
    <source>
        <dbReference type="EMBL" id="RYO81971.1"/>
    </source>
</evidence>
<dbReference type="PROSITE" id="PS50975">
    <property type="entry name" value="ATP_GRASP"/>
    <property type="match status" value="1"/>
</dbReference>
<gene>
    <name evidence="3" type="ORF">DL764_009687</name>
</gene>
<dbReference type="PANTHER" id="PTHR37018:SF1">
    <property type="entry name" value="CULTURE SPECIFIC PROTEIN, PUTATIVE (AFU_ORTHOLOGUE AFUA_2G00130)-RELATED"/>
    <property type="match status" value="1"/>
</dbReference>
<dbReference type="InterPro" id="IPR053269">
    <property type="entry name" value="Asp-Met_ligase"/>
</dbReference>
<protein>
    <recommendedName>
        <fullName evidence="2">ATP-grasp domain-containing protein</fullName>
    </recommendedName>
</protein>
<dbReference type="Proteomes" id="UP000293360">
    <property type="component" value="Unassembled WGS sequence"/>
</dbReference>
<keyword evidence="1" id="KW-0547">Nucleotide-binding</keyword>
<dbReference type="EMBL" id="QJNU01000964">
    <property type="protein sequence ID" value="RYO81971.1"/>
    <property type="molecule type" value="Genomic_DNA"/>
</dbReference>
<name>A0A4Q4SWN5_9PEZI</name>
<organism evidence="3 4">
    <name type="scientific">Monosporascus ibericus</name>
    <dbReference type="NCBI Taxonomy" id="155417"/>
    <lineage>
        <taxon>Eukaryota</taxon>
        <taxon>Fungi</taxon>
        <taxon>Dikarya</taxon>
        <taxon>Ascomycota</taxon>
        <taxon>Pezizomycotina</taxon>
        <taxon>Sordariomycetes</taxon>
        <taxon>Xylariomycetidae</taxon>
        <taxon>Xylariales</taxon>
        <taxon>Xylariales incertae sedis</taxon>
        <taxon>Monosporascus</taxon>
    </lineage>
</organism>
<reference evidence="3 4" key="1">
    <citation type="submission" date="2018-06" db="EMBL/GenBank/DDBJ databases">
        <title>Complete Genomes of Monosporascus.</title>
        <authorList>
            <person name="Robinson A.J."/>
            <person name="Natvig D.O."/>
        </authorList>
    </citation>
    <scope>NUCLEOTIDE SEQUENCE [LARGE SCALE GENOMIC DNA]</scope>
    <source>
        <strain evidence="3 4">CBS 110550</strain>
    </source>
</reference>
<dbReference type="OrthoDB" id="5946236at2759"/>
<dbReference type="SUPFAM" id="SSF56059">
    <property type="entry name" value="Glutathione synthetase ATP-binding domain-like"/>
    <property type="match status" value="1"/>
</dbReference>
<comment type="caution">
    <text evidence="3">The sequence shown here is derived from an EMBL/GenBank/DDBJ whole genome shotgun (WGS) entry which is preliminary data.</text>
</comment>
<dbReference type="PANTHER" id="PTHR37018">
    <property type="entry name" value="CULTURE SPECIFIC PROTEIN, PUTATIVE (AFU_ORTHOLOGUE AFUA_2G00130)-RELATED"/>
    <property type="match status" value="1"/>
</dbReference>
<proteinExistence type="predicted"/>
<accession>A0A4Q4SWN5</accession>
<dbReference type="InterPro" id="IPR011761">
    <property type="entry name" value="ATP-grasp"/>
</dbReference>
<evidence type="ECO:0000259" key="2">
    <source>
        <dbReference type="PROSITE" id="PS50975"/>
    </source>
</evidence>
<keyword evidence="4" id="KW-1185">Reference proteome</keyword>